<dbReference type="STRING" id="6832.A0A553NSN7"/>
<evidence type="ECO:0000313" key="3">
    <source>
        <dbReference type="EMBL" id="TRY68430.1"/>
    </source>
</evidence>
<evidence type="ECO:0000256" key="2">
    <source>
        <dbReference type="ARBA" id="ARBA00022737"/>
    </source>
</evidence>
<dbReference type="OMA" id="WRISKWP"/>
<name>A0A553NSN7_TIGCA</name>
<dbReference type="Proteomes" id="UP000318571">
    <property type="component" value="Chromosome 1"/>
</dbReference>
<dbReference type="SUPFAM" id="SSF117281">
    <property type="entry name" value="Kelch motif"/>
    <property type="match status" value="2"/>
</dbReference>
<sequence length="330" mass="36725">MNFLRRWLVVQFVIGLGAWIPVGAKEAMLVTSIDEFSDDAVLEIFNFDTKSWRSLEKSNKTLPKDPSARAEALKPGSARLIEDHAVLEYELRNGLATELANYPSTLDGSAILEYGDTFCLVGGFDNGEKKLLDSVLCWNPLTIGDLVRPGQINEGAQASGGWIGLPKMTKGRHQPGAVVMDGKLFVAGGYDTLNHDFLTHVEVFDDVSQKWYEIAPLKYPRAGLSLVSLDGKIYAIGGYKNHEYLNVVEMYDPLMNSWKKMSDLNIPRAKFGAVVKANKIFAVGGVKGFRNRDNLKSVEVFFPKENLWRISKWPLTQIRGPVRATLVTDV</sequence>
<reference evidence="3 4" key="1">
    <citation type="journal article" date="2018" name="Nat. Ecol. Evol.">
        <title>Genomic signatures of mitonuclear coevolution across populations of Tigriopus californicus.</title>
        <authorList>
            <person name="Barreto F.S."/>
            <person name="Watson E.T."/>
            <person name="Lima T.G."/>
            <person name="Willett C.S."/>
            <person name="Edmands S."/>
            <person name="Li W."/>
            <person name="Burton R.S."/>
        </authorList>
    </citation>
    <scope>NUCLEOTIDE SEQUENCE [LARGE SCALE GENOMIC DNA]</scope>
    <source>
        <strain evidence="3 4">San Diego</strain>
    </source>
</reference>
<dbReference type="SMART" id="SM00612">
    <property type="entry name" value="Kelch"/>
    <property type="match status" value="3"/>
</dbReference>
<dbReference type="InterPro" id="IPR015915">
    <property type="entry name" value="Kelch-typ_b-propeller"/>
</dbReference>
<keyword evidence="1" id="KW-0880">Kelch repeat</keyword>
<dbReference type="PANTHER" id="PTHR46344:SF27">
    <property type="entry name" value="KELCH REPEAT SUPERFAMILY PROTEIN"/>
    <property type="match status" value="1"/>
</dbReference>
<gene>
    <name evidence="3" type="ORF">TCAL_01368</name>
</gene>
<evidence type="ECO:0000313" key="4">
    <source>
        <dbReference type="Proteomes" id="UP000318571"/>
    </source>
</evidence>
<keyword evidence="4" id="KW-1185">Reference proteome</keyword>
<dbReference type="Gene3D" id="2.120.10.80">
    <property type="entry name" value="Kelch-type beta propeller"/>
    <property type="match status" value="1"/>
</dbReference>
<dbReference type="OrthoDB" id="7940062at2759"/>
<dbReference type="EMBL" id="VCGU01000010">
    <property type="protein sequence ID" value="TRY68430.1"/>
    <property type="molecule type" value="Genomic_DNA"/>
</dbReference>
<dbReference type="PANTHER" id="PTHR46344">
    <property type="entry name" value="OS02G0202900 PROTEIN"/>
    <property type="match status" value="1"/>
</dbReference>
<keyword evidence="2" id="KW-0677">Repeat</keyword>
<comment type="caution">
    <text evidence="3">The sequence shown here is derived from an EMBL/GenBank/DDBJ whole genome shotgun (WGS) entry which is preliminary data.</text>
</comment>
<protein>
    <submittedName>
        <fullName evidence="3">Uncharacterized protein</fullName>
    </submittedName>
</protein>
<evidence type="ECO:0000256" key="1">
    <source>
        <dbReference type="ARBA" id="ARBA00022441"/>
    </source>
</evidence>
<accession>A0A553NSN7</accession>
<dbReference type="InterPro" id="IPR006652">
    <property type="entry name" value="Kelch_1"/>
</dbReference>
<dbReference type="Pfam" id="PF01344">
    <property type="entry name" value="Kelch_1"/>
    <property type="match status" value="3"/>
</dbReference>
<organism evidence="3 4">
    <name type="scientific">Tigriopus californicus</name>
    <name type="common">Marine copepod</name>
    <dbReference type="NCBI Taxonomy" id="6832"/>
    <lineage>
        <taxon>Eukaryota</taxon>
        <taxon>Metazoa</taxon>
        <taxon>Ecdysozoa</taxon>
        <taxon>Arthropoda</taxon>
        <taxon>Crustacea</taxon>
        <taxon>Multicrustacea</taxon>
        <taxon>Hexanauplia</taxon>
        <taxon>Copepoda</taxon>
        <taxon>Harpacticoida</taxon>
        <taxon>Harpacticidae</taxon>
        <taxon>Tigriopus</taxon>
    </lineage>
</organism>
<proteinExistence type="predicted"/>
<dbReference type="AlphaFoldDB" id="A0A553NSN7"/>